<evidence type="ECO:0000313" key="1">
    <source>
        <dbReference type="EMBL" id="JAH00537.1"/>
    </source>
</evidence>
<accession>A0A0E9P8E0</accession>
<name>A0A0E9P8E0_ANGAN</name>
<reference evidence="1" key="2">
    <citation type="journal article" date="2015" name="Fish Shellfish Immunol.">
        <title>Early steps in the European eel (Anguilla anguilla)-Vibrio vulnificus interaction in the gills: Role of the RtxA13 toxin.</title>
        <authorList>
            <person name="Callol A."/>
            <person name="Pajuelo D."/>
            <person name="Ebbesson L."/>
            <person name="Teles M."/>
            <person name="MacKenzie S."/>
            <person name="Amaro C."/>
        </authorList>
    </citation>
    <scope>NUCLEOTIDE SEQUENCE</scope>
</reference>
<proteinExistence type="predicted"/>
<organism evidence="1">
    <name type="scientific">Anguilla anguilla</name>
    <name type="common">European freshwater eel</name>
    <name type="synonym">Muraena anguilla</name>
    <dbReference type="NCBI Taxonomy" id="7936"/>
    <lineage>
        <taxon>Eukaryota</taxon>
        <taxon>Metazoa</taxon>
        <taxon>Chordata</taxon>
        <taxon>Craniata</taxon>
        <taxon>Vertebrata</taxon>
        <taxon>Euteleostomi</taxon>
        <taxon>Actinopterygii</taxon>
        <taxon>Neopterygii</taxon>
        <taxon>Teleostei</taxon>
        <taxon>Anguilliformes</taxon>
        <taxon>Anguillidae</taxon>
        <taxon>Anguilla</taxon>
    </lineage>
</organism>
<protein>
    <submittedName>
        <fullName evidence="1">Uncharacterized protein</fullName>
    </submittedName>
</protein>
<sequence>MLQSLVIVSVNWPNATKMKSILSSCEPYRSKCFDVFLHGSQPWKCFLYTNFSFVLLFC</sequence>
<dbReference type="EMBL" id="GBXM01108040">
    <property type="protein sequence ID" value="JAH00537.1"/>
    <property type="molecule type" value="Transcribed_RNA"/>
</dbReference>
<dbReference type="AlphaFoldDB" id="A0A0E9P8E0"/>
<reference evidence="1" key="1">
    <citation type="submission" date="2014-11" db="EMBL/GenBank/DDBJ databases">
        <authorList>
            <person name="Amaro Gonzalez C."/>
        </authorList>
    </citation>
    <scope>NUCLEOTIDE SEQUENCE</scope>
</reference>